<gene>
    <name evidence="2" type="ORF">CA267_000940</name>
</gene>
<feature type="transmembrane region" description="Helical" evidence="1">
    <location>
        <begin position="83"/>
        <end position="101"/>
    </location>
</feature>
<organism evidence="2 3">
    <name type="scientific">Alteromonas pelagimontana</name>
    <dbReference type="NCBI Taxonomy" id="1858656"/>
    <lineage>
        <taxon>Bacteria</taxon>
        <taxon>Pseudomonadati</taxon>
        <taxon>Pseudomonadota</taxon>
        <taxon>Gammaproteobacteria</taxon>
        <taxon>Alteromonadales</taxon>
        <taxon>Alteromonadaceae</taxon>
        <taxon>Alteromonas/Salinimonas group</taxon>
        <taxon>Alteromonas</taxon>
    </lineage>
</organism>
<evidence type="ECO:0000313" key="2">
    <source>
        <dbReference type="EMBL" id="QJR79463.1"/>
    </source>
</evidence>
<evidence type="ECO:0000313" key="3">
    <source>
        <dbReference type="Proteomes" id="UP000219285"/>
    </source>
</evidence>
<keyword evidence="3" id="KW-1185">Reference proteome</keyword>
<name>A0A6M4M8H9_9ALTE</name>
<dbReference type="EMBL" id="CP052766">
    <property type="protein sequence ID" value="QJR79463.1"/>
    <property type="molecule type" value="Genomic_DNA"/>
</dbReference>
<feature type="transmembrane region" description="Helical" evidence="1">
    <location>
        <begin position="129"/>
        <end position="148"/>
    </location>
</feature>
<feature type="transmembrane region" description="Helical" evidence="1">
    <location>
        <begin position="160"/>
        <end position="184"/>
    </location>
</feature>
<dbReference type="AlphaFoldDB" id="A0A6M4M8H9"/>
<reference evidence="2 3" key="2">
    <citation type="submission" date="2020-04" db="EMBL/GenBank/DDBJ databases">
        <title>Complete genome sequence of Alteromonas pelagimontana 5.12T.</title>
        <authorList>
            <person name="Sinha R.K."/>
            <person name="Krishnan K.P."/>
            <person name="Kurian J.P."/>
        </authorList>
    </citation>
    <scope>NUCLEOTIDE SEQUENCE [LARGE SCALE GENOMIC DNA]</scope>
    <source>
        <strain evidence="2 3">5.12</strain>
    </source>
</reference>
<dbReference type="KEGG" id="apel:CA267_000940"/>
<keyword evidence="1" id="KW-1133">Transmembrane helix</keyword>
<feature type="transmembrane region" description="Helical" evidence="1">
    <location>
        <begin position="58"/>
        <end position="76"/>
    </location>
</feature>
<reference evidence="3" key="1">
    <citation type="submission" date="2014-12" db="EMBL/GenBank/DDBJ databases">
        <title>Complete genome sequence of a multi-drug resistant Klebsiella pneumoniae.</title>
        <authorList>
            <person name="Hua X."/>
            <person name="Chen Q."/>
            <person name="Li X."/>
            <person name="Feng Y."/>
            <person name="Ruan Z."/>
            <person name="Yu Y."/>
        </authorList>
    </citation>
    <scope>NUCLEOTIDE SEQUENCE [LARGE SCALE GENOMIC DNA]</scope>
    <source>
        <strain evidence="3">5.12</strain>
    </source>
</reference>
<sequence>MIYKHSSTPSFEVTILLFVGLLVCGDFAFMGLHLLNTFVLGTQSPFFNIERDRGVAEFFQYIKYIWIALLLCVVILREKSMAYISWIVVFLYFLCDDAIKIHESVGGLLVGNVDFVPMFGLRKQDFGELAVSVGTGLILLVPLIFSIWKGSNVFRKTSLDIFFLIGLLVFFGVVVDMFHIALHLSWGGSYLLGLIEDGGEMISVSLLAGYVFLRTGNSQNYFLYDAFMQRWQYRRAEAIS</sequence>
<feature type="transmembrane region" description="Helical" evidence="1">
    <location>
        <begin position="12"/>
        <end position="38"/>
    </location>
</feature>
<accession>A0A6M4M8H9</accession>
<dbReference type="RefSeq" id="WP_075609208.1">
    <property type="nucleotide sequence ID" value="NZ_CP052766.1"/>
</dbReference>
<keyword evidence="1" id="KW-0812">Transmembrane</keyword>
<feature type="transmembrane region" description="Helical" evidence="1">
    <location>
        <begin position="190"/>
        <end position="213"/>
    </location>
</feature>
<protein>
    <submittedName>
        <fullName evidence="2">Uncharacterized protein</fullName>
    </submittedName>
</protein>
<keyword evidence="1" id="KW-0472">Membrane</keyword>
<dbReference type="OrthoDB" id="7857417at2"/>
<proteinExistence type="predicted"/>
<dbReference type="Proteomes" id="UP000219285">
    <property type="component" value="Chromosome"/>
</dbReference>
<evidence type="ECO:0000256" key="1">
    <source>
        <dbReference type="SAM" id="Phobius"/>
    </source>
</evidence>